<evidence type="ECO:0000313" key="2">
    <source>
        <dbReference type="Proteomes" id="UP000748025"/>
    </source>
</evidence>
<evidence type="ECO:0000313" key="1">
    <source>
        <dbReference type="EMBL" id="KAG6004948.1"/>
    </source>
</evidence>
<organism evidence="1 2">
    <name type="scientific">Claviceps pusilla</name>
    <dbReference type="NCBI Taxonomy" id="123648"/>
    <lineage>
        <taxon>Eukaryota</taxon>
        <taxon>Fungi</taxon>
        <taxon>Dikarya</taxon>
        <taxon>Ascomycota</taxon>
        <taxon>Pezizomycotina</taxon>
        <taxon>Sordariomycetes</taxon>
        <taxon>Hypocreomycetidae</taxon>
        <taxon>Hypocreales</taxon>
        <taxon>Clavicipitaceae</taxon>
        <taxon>Claviceps</taxon>
    </lineage>
</organism>
<keyword evidence="2" id="KW-1185">Reference proteome</keyword>
<proteinExistence type="predicted"/>
<name>A0A9P7NBL8_9HYPO</name>
<reference evidence="1" key="1">
    <citation type="journal article" date="2020" name="bioRxiv">
        <title>Whole genome comparisons of ergot fungi reveals the divergence and evolution of species within the genus Claviceps are the result of varying mechanisms driving genome evolution and host range expansion.</title>
        <authorList>
            <person name="Wyka S.A."/>
            <person name="Mondo S.J."/>
            <person name="Liu M."/>
            <person name="Dettman J."/>
            <person name="Nalam V."/>
            <person name="Broders K.D."/>
        </authorList>
    </citation>
    <scope>NUCLEOTIDE SEQUENCE</scope>
    <source>
        <strain evidence="1">CCC 602</strain>
    </source>
</reference>
<gene>
    <name evidence="1" type="ORF">E4U43_000655</name>
</gene>
<protein>
    <submittedName>
        <fullName evidence="1">Uncharacterized protein</fullName>
    </submittedName>
</protein>
<dbReference type="EMBL" id="SRPW01001202">
    <property type="protein sequence ID" value="KAG6004948.1"/>
    <property type="molecule type" value="Genomic_DNA"/>
</dbReference>
<dbReference type="Proteomes" id="UP000748025">
    <property type="component" value="Unassembled WGS sequence"/>
</dbReference>
<comment type="caution">
    <text evidence="1">The sequence shown here is derived from an EMBL/GenBank/DDBJ whole genome shotgun (WGS) entry which is preliminary data.</text>
</comment>
<sequence>MPSDFGIYKIEHSGNWNDPGHITLKIIPTRGNSDRQTGLGRREIWNGRNGGDLDAPNPDGIIRTRLLRCGADQPTFHLRAFAESAANFVLVLGKSGPAPFPVQRPMALIEFHPGQDRQGQQLDGHEEKASLFFPFLRRGRNLRTSAFFALGFSKGCRVTPLTRPRRARGSKGADRRRDKTGLHDDAVLGEGRTVAVAVARCRLVDLLRFADRMAWILESWPWGRGMAQTMLRRTLHSLVHDFVSSIKVIAPSAAADGPR</sequence>
<dbReference type="AlphaFoldDB" id="A0A9P7NBL8"/>
<accession>A0A9P7NBL8</accession>